<dbReference type="InterPro" id="IPR008576">
    <property type="entry name" value="MeTrfase_NTM1"/>
</dbReference>
<dbReference type="EC" id="2.1.1.103" evidence="7"/>
<dbReference type="PANTHER" id="PTHR44307:SF18">
    <property type="entry name" value="PHOSPHOETHANOLAMINE N-METHYLTRANSFERASE 1"/>
    <property type="match status" value="1"/>
</dbReference>
<evidence type="ECO:0000256" key="6">
    <source>
        <dbReference type="ARBA" id="ARBA00022691"/>
    </source>
</evidence>
<keyword evidence="5" id="KW-0808">Transferase</keyword>
<dbReference type="OrthoDB" id="8300214at2759"/>
<keyword evidence="9" id="KW-1185">Reference proteome</keyword>
<proteinExistence type="inferred from homology"/>
<dbReference type="WBParaSite" id="GPUH_0000084501-mRNA-1">
    <property type="protein sequence ID" value="GPUH_0000084501-mRNA-1"/>
    <property type="gene ID" value="GPUH_0000084501"/>
</dbReference>
<dbReference type="SUPFAM" id="SSF53335">
    <property type="entry name" value="S-adenosyl-L-methionine-dependent methyltransferases"/>
    <property type="match status" value="1"/>
</dbReference>
<protein>
    <recommendedName>
        <fullName evidence="7">phosphoethanolamine N-methyltransferase</fullName>
        <ecNumber evidence="7">2.1.1.103</ecNumber>
    </recommendedName>
</protein>
<evidence type="ECO:0000256" key="3">
    <source>
        <dbReference type="ARBA" id="ARBA00009059"/>
    </source>
</evidence>
<gene>
    <name evidence="8" type="ORF">GPUH_LOCUS845</name>
</gene>
<dbReference type="InterPro" id="IPR029063">
    <property type="entry name" value="SAM-dependent_MTases_sf"/>
</dbReference>
<comment type="pathway">
    <text evidence="2">Lipid metabolism.</text>
</comment>
<dbReference type="PANTHER" id="PTHR44307">
    <property type="entry name" value="PHOSPHOETHANOLAMINE METHYLTRANSFERASE"/>
    <property type="match status" value="1"/>
</dbReference>
<sequence length="267" mass="30280">MMSSSVGDEACKKFWSKFSKQCDNRTMMLNASADQIEAPDRCDILDDLPDLTGMDIVEVGSGIGRFTGALAQSASSVLATDFIEDFVETNQKRNAERGNISYRICSATDLKLKESRQVNGEVFASVVDFVFTNWLLMYLSNEEVIAFLQKTLEWLRPNGYMHIRESCTHASSGSTTDSLHSTQEDNPTQYRYSSVYMQLFRNIRYKDKMGHLYEFELLWASSVPTYIIPLDQVLMKYKLPQHANLMICDGCFLGHSVCVDPQHIAKV</sequence>
<dbReference type="Gene3D" id="3.40.50.150">
    <property type="entry name" value="Vaccinia Virus protein VP39"/>
    <property type="match status" value="1"/>
</dbReference>
<keyword evidence="4" id="KW-0489">Methyltransferase</keyword>
<evidence type="ECO:0000313" key="9">
    <source>
        <dbReference type="Proteomes" id="UP000271098"/>
    </source>
</evidence>
<dbReference type="GO" id="GO:0008276">
    <property type="term" value="F:protein methyltransferase activity"/>
    <property type="evidence" value="ECO:0007669"/>
    <property type="project" value="UniProtKB-ARBA"/>
</dbReference>
<comment type="similarity">
    <text evidence="3">Belongs to the methyltransferase superfamily. NTM1 family.</text>
</comment>
<keyword evidence="6" id="KW-0949">S-adenosyl-L-methionine</keyword>
<dbReference type="CDD" id="cd02440">
    <property type="entry name" value="AdoMet_MTases"/>
    <property type="match status" value="1"/>
</dbReference>
<evidence type="ECO:0000256" key="7">
    <source>
        <dbReference type="ARBA" id="ARBA00035674"/>
    </source>
</evidence>
<name>A0A183CWK4_9BILA</name>
<dbReference type="GO" id="GO:0032259">
    <property type="term" value="P:methylation"/>
    <property type="evidence" value="ECO:0007669"/>
    <property type="project" value="UniProtKB-KW"/>
</dbReference>
<reference evidence="8 9" key="2">
    <citation type="submission" date="2018-11" db="EMBL/GenBank/DDBJ databases">
        <authorList>
            <consortium name="Pathogen Informatics"/>
        </authorList>
    </citation>
    <scope>NUCLEOTIDE SEQUENCE [LARGE SCALE GENOMIC DNA]</scope>
</reference>
<comment type="pathway">
    <text evidence="1">Phospholipid metabolism; phosphatidylcholine biosynthesis.</text>
</comment>
<evidence type="ECO:0000256" key="5">
    <source>
        <dbReference type="ARBA" id="ARBA00022679"/>
    </source>
</evidence>
<evidence type="ECO:0000313" key="8">
    <source>
        <dbReference type="EMBL" id="VDK28864.1"/>
    </source>
</evidence>
<evidence type="ECO:0000256" key="4">
    <source>
        <dbReference type="ARBA" id="ARBA00022603"/>
    </source>
</evidence>
<reference evidence="10" key="1">
    <citation type="submission" date="2016-06" db="UniProtKB">
        <authorList>
            <consortium name="WormBaseParasite"/>
        </authorList>
    </citation>
    <scope>IDENTIFICATION</scope>
</reference>
<dbReference type="Proteomes" id="UP000271098">
    <property type="component" value="Unassembled WGS sequence"/>
</dbReference>
<evidence type="ECO:0000256" key="1">
    <source>
        <dbReference type="ARBA" id="ARBA00004969"/>
    </source>
</evidence>
<evidence type="ECO:0000313" key="10">
    <source>
        <dbReference type="WBParaSite" id="GPUH_0000084501-mRNA-1"/>
    </source>
</evidence>
<dbReference type="AlphaFoldDB" id="A0A183CWK4"/>
<dbReference type="EMBL" id="UYRT01000871">
    <property type="protein sequence ID" value="VDK28864.1"/>
    <property type="molecule type" value="Genomic_DNA"/>
</dbReference>
<organism evidence="10">
    <name type="scientific">Gongylonema pulchrum</name>
    <dbReference type="NCBI Taxonomy" id="637853"/>
    <lineage>
        <taxon>Eukaryota</taxon>
        <taxon>Metazoa</taxon>
        <taxon>Ecdysozoa</taxon>
        <taxon>Nematoda</taxon>
        <taxon>Chromadorea</taxon>
        <taxon>Rhabditida</taxon>
        <taxon>Spirurina</taxon>
        <taxon>Spiruromorpha</taxon>
        <taxon>Spiruroidea</taxon>
        <taxon>Gongylonematidae</taxon>
        <taxon>Gongylonema</taxon>
    </lineage>
</organism>
<evidence type="ECO:0000256" key="2">
    <source>
        <dbReference type="ARBA" id="ARBA00005189"/>
    </source>
</evidence>
<dbReference type="GO" id="GO:0000234">
    <property type="term" value="F:phosphoethanolamine N-methyltransferase activity"/>
    <property type="evidence" value="ECO:0007669"/>
    <property type="project" value="UniProtKB-EC"/>
</dbReference>
<dbReference type="Pfam" id="PF05891">
    <property type="entry name" value="Methyltransf_PK"/>
    <property type="match status" value="1"/>
</dbReference>
<accession>A0A183CWK4</accession>